<dbReference type="GO" id="GO:0006351">
    <property type="term" value="P:DNA-templated transcription"/>
    <property type="evidence" value="ECO:0007669"/>
    <property type="project" value="InterPro"/>
</dbReference>
<dbReference type="InterPro" id="IPR001138">
    <property type="entry name" value="Zn2Cys6_DnaBD"/>
</dbReference>
<name>A0AAD7F2T0_9AGAR</name>
<reference evidence="8" key="1">
    <citation type="submission" date="2023-03" db="EMBL/GenBank/DDBJ databases">
        <title>Massive genome expansion in bonnet fungi (Mycena s.s.) driven by repeated elements and novel gene families across ecological guilds.</title>
        <authorList>
            <consortium name="Lawrence Berkeley National Laboratory"/>
            <person name="Harder C.B."/>
            <person name="Miyauchi S."/>
            <person name="Viragh M."/>
            <person name="Kuo A."/>
            <person name="Thoen E."/>
            <person name="Andreopoulos B."/>
            <person name="Lu D."/>
            <person name="Skrede I."/>
            <person name="Drula E."/>
            <person name="Henrissat B."/>
            <person name="Morin E."/>
            <person name="Kohler A."/>
            <person name="Barry K."/>
            <person name="LaButti K."/>
            <person name="Morin E."/>
            <person name="Salamov A."/>
            <person name="Lipzen A."/>
            <person name="Mereny Z."/>
            <person name="Hegedus B."/>
            <person name="Baldrian P."/>
            <person name="Stursova M."/>
            <person name="Weitz H."/>
            <person name="Taylor A."/>
            <person name="Grigoriev I.V."/>
            <person name="Nagy L.G."/>
            <person name="Martin F."/>
            <person name="Kauserud H."/>
        </authorList>
    </citation>
    <scope>NUCLEOTIDE SEQUENCE</scope>
    <source>
        <strain evidence="8">CBHHK002</strain>
    </source>
</reference>
<dbReference type="Pfam" id="PF00172">
    <property type="entry name" value="Zn_clus"/>
    <property type="match status" value="1"/>
</dbReference>
<protein>
    <submittedName>
        <fullName evidence="8">Zn(2)-Cys(6) binuclear cluster domain-containing protein</fullName>
    </submittedName>
</protein>
<evidence type="ECO:0000256" key="2">
    <source>
        <dbReference type="ARBA" id="ARBA00022723"/>
    </source>
</evidence>
<keyword evidence="9" id="KW-1185">Reference proteome</keyword>
<dbReference type="InterPro" id="IPR050815">
    <property type="entry name" value="TF_fung"/>
</dbReference>
<keyword evidence="2" id="KW-0479">Metal-binding</keyword>
<dbReference type="GO" id="GO:0003677">
    <property type="term" value="F:DNA binding"/>
    <property type="evidence" value="ECO:0007669"/>
    <property type="project" value="InterPro"/>
</dbReference>
<feature type="region of interest" description="Disordered" evidence="6">
    <location>
        <begin position="1"/>
        <end position="22"/>
    </location>
</feature>
<evidence type="ECO:0000256" key="4">
    <source>
        <dbReference type="ARBA" id="ARBA00023163"/>
    </source>
</evidence>
<dbReference type="AlphaFoldDB" id="A0AAD7F2T0"/>
<evidence type="ECO:0000313" key="9">
    <source>
        <dbReference type="Proteomes" id="UP001218218"/>
    </source>
</evidence>
<dbReference type="SUPFAM" id="SSF57701">
    <property type="entry name" value="Zn2/Cys6 DNA-binding domain"/>
    <property type="match status" value="1"/>
</dbReference>
<dbReference type="Proteomes" id="UP001218218">
    <property type="component" value="Unassembled WGS sequence"/>
</dbReference>
<dbReference type="Gene3D" id="4.10.240.10">
    <property type="entry name" value="Zn(2)-C6 fungal-type DNA-binding domain"/>
    <property type="match status" value="1"/>
</dbReference>
<feature type="region of interest" description="Disordered" evidence="6">
    <location>
        <begin position="124"/>
        <end position="146"/>
    </location>
</feature>
<proteinExistence type="predicted"/>
<dbReference type="CDD" id="cd12148">
    <property type="entry name" value="fungal_TF_MHR"/>
    <property type="match status" value="1"/>
</dbReference>
<comment type="subcellular location">
    <subcellularLocation>
        <location evidence="1">Nucleus</location>
    </subcellularLocation>
</comment>
<dbReference type="InterPro" id="IPR007219">
    <property type="entry name" value="XnlR_reg_dom"/>
</dbReference>
<dbReference type="PROSITE" id="PS50048">
    <property type="entry name" value="ZN2_CY6_FUNGAL_2"/>
    <property type="match status" value="1"/>
</dbReference>
<keyword evidence="5" id="KW-0539">Nucleus</keyword>
<dbReference type="PANTHER" id="PTHR47338:SF29">
    <property type="entry name" value="ZN(2)-C6 FUNGAL-TYPE DOMAIN-CONTAINING PROTEIN"/>
    <property type="match status" value="1"/>
</dbReference>
<dbReference type="GO" id="GO:0000981">
    <property type="term" value="F:DNA-binding transcription factor activity, RNA polymerase II-specific"/>
    <property type="evidence" value="ECO:0007669"/>
    <property type="project" value="InterPro"/>
</dbReference>
<feature type="domain" description="Zn(2)-C6 fungal-type" evidence="7">
    <location>
        <begin position="24"/>
        <end position="57"/>
    </location>
</feature>
<accession>A0AAD7F2T0</accession>
<evidence type="ECO:0000256" key="1">
    <source>
        <dbReference type="ARBA" id="ARBA00004123"/>
    </source>
</evidence>
<keyword evidence="3" id="KW-0805">Transcription regulation</keyword>
<evidence type="ECO:0000256" key="6">
    <source>
        <dbReference type="SAM" id="MobiDB-lite"/>
    </source>
</evidence>
<evidence type="ECO:0000256" key="5">
    <source>
        <dbReference type="ARBA" id="ARBA00023242"/>
    </source>
</evidence>
<evidence type="ECO:0000259" key="7">
    <source>
        <dbReference type="PROSITE" id="PS50048"/>
    </source>
</evidence>
<organism evidence="8 9">
    <name type="scientific">Mycena albidolilacea</name>
    <dbReference type="NCBI Taxonomy" id="1033008"/>
    <lineage>
        <taxon>Eukaryota</taxon>
        <taxon>Fungi</taxon>
        <taxon>Dikarya</taxon>
        <taxon>Basidiomycota</taxon>
        <taxon>Agaricomycotina</taxon>
        <taxon>Agaricomycetes</taxon>
        <taxon>Agaricomycetidae</taxon>
        <taxon>Agaricales</taxon>
        <taxon>Marasmiineae</taxon>
        <taxon>Mycenaceae</taxon>
        <taxon>Mycena</taxon>
    </lineage>
</organism>
<feature type="compositionally biased region" description="Polar residues" evidence="6">
    <location>
        <begin position="124"/>
        <end position="144"/>
    </location>
</feature>
<dbReference type="EMBL" id="JARIHO010000004">
    <property type="protein sequence ID" value="KAJ7362775.1"/>
    <property type="molecule type" value="Genomic_DNA"/>
</dbReference>
<comment type="caution">
    <text evidence="8">The sequence shown here is derived from an EMBL/GenBank/DDBJ whole genome shotgun (WGS) entry which is preliminary data.</text>
</comment>
<dbReference type="SMART" id="SM00066">
    <property type="entry name" value="GAL4"/>
    <property type="match status" value="1"/>
</dbReference>
<dbReference type="PANTHER" id="PTHR47338">
    <property type="entry name" value="ZN(II)2CYS6 TRANSCRIPTION FACTOR (EUROFUNG)-RELATED"/>
    <property type="match status" value="1"/>
</dbReference>
<dbReference type="InterPro" id="IPR036864">
    <property type="entry name" value="Zn2-C6_fun-type_DNA-bd_sf"/>
</dbReference>
<dbReference type="GO" id="GO:0005634">
    <property type="term" value="C:nucleus"/>
    <property type="evidence" value="ECO:0007669"/>
    <property type="project" value="UniProtKB-SubCell"/>
</dbReference>
<evidence type="ECO:0000313" key="8">
    <source>
        <dbReference type="EMBL" id="KAJ7362775.1"/>
    </source>
</evidence>
<sequence>MTQNFFTSSPTSHSPRSNLPRGKACMSCRRRKIKCDGRKPICSQCLRSPGASDDCEYPLEGRSRTQQLEETIKKLHTRIGELEASANDQSSILLHEPYDGGDGAFMAVEIPQYTDSWAPSYGDVSTSPSSRVNTPTSASSSSTLVLEEPPAELTKQLVDAFLDNFTHVGFFLESSSFRRSALLAFPFGHYDRPSPALLSAVYMWGSRLSQAPRHHVYNEDAFLVCTLQNIHQDLGGNHPHRVMHGIQAEILLSLYYLTLGRPVEGIYHSSAAVSLAISANLHLIKSAQITVQPAFGVLETPFSPPAHALEEGERINAFWTTLIVNNYWVAAHGSPSAIPYHDTPIDTPWPHNLQDYVSSVGSFSASYSTPDAPPMSEYGQPLFDAMGDSSGGTVAKFLAGLNLDGFSELAYLAKASILLERAITFSTRYSDHEDATAFNSLDVLLEQFILSLPLGLELGGVESNKRSLMVTQTLAHAATIRLHAHRIHTSNVSRSRYLAAARAVVDIINTTDFSNWPQVDPILGILWTTVCEVFIGELSSMQSFGVVGRLTQQHEDLTSCLETILSTMRTFAGASPLIEYFRTRIEGAYSALTNSGSPPRNITPPAY</sequence>
<dbReference type="GO" id="GO:0008270">
    <property type="term" value="F:zinc ion binding"/>
    <property type="evidence" value="ECO:0007669"/>
    <property type="project" value="InterPro"/>
</dbReference>
<feature type="compositionally biased region" description="Polar residues" evidence="6">
    <location>
        <begin position="1"/>
        <end position="17"/>
    </location>
</feature>
<gene>
    <name evidence="8" type="ORF">DFH08DRAFT_841433</name>
</gene>
<keyword evidence="4" id="KW-0804">Transcription</keyword>
<dbReference type="Pfam" id="PF04082">
    <property type="entry name" value="Fungal_trans"/>
    <property type="match status" value="1"/>
</dbReference>
<evidence type="ECO:0000256" key="3">
    <source>
        <dbReference type="ARBA" id="ARBA00023015"/>
    </source>
</evidence>
<dbReference type="CDD" id="cd00067">
    <property type="entry name" value="GAL4"/>
    <property type="match status" value="1"/>
</dbReference>